<evidence type="ECO:0000256" key="5">
    <source>
        <dbReference type="ARBA" id="ARBA00022729"/>
    </source>
</evidence>
<feature type="domain" description="TonB-dependent receptor-like beta-barrel" evidence="13">
    <location>
        <begin position="382"/>
        <end position="866"/>
    </location>
</feature>
<keyword evidence="8 15" id="KW-0675">Receptor</keyword>
<feature type="domain" description="TonB-dependent receptor plug" evidence="14">
    <location>
        <begin position="122"/>
        <end position="230"/>
    </location>
</feature>
<keyword evidence="7 10" id="KW-0472">Membrane</keyword>
<dbReference type="Gene3D" id="2.170.130.10">
    <property type="entry name" value="TonB-dependent receptor, plug domain"/>
    <property type="match status" value="1"/>
</dbReference>
<dbReference type="InterPro" id="IPR000531">
    <property type="entry name" value="Beta-barrel_TonB"/>
</dbReference>
<comment type="similarity">
    <text evidence="10 11">Belongs to the TonB-dependent receptor family.</text>
</comment>
<evidence type="ECO:0000256" key="1">
    <source>
        <dbReference type="ARBA" id="ARBA00004571"/>
    </source>
</evidence>
<feature type="chain" id="PRO_5029539286" evidence="12">
    <location>
        <begin position="25"/>
        <end position="895"/>
    </location>
</feature>
<name>A0A7K1SUW7_9SPHI</name>
<evidence type="ECO:0000256" key="6">
    <source>
        <dbReference type="ARBA" id="ARBA00023077"/>
    </source>
</evidence>
<keyword evidence="16" id="KW-1185">Reference proteome</keyword>
<evidence type="ECO:0000256" key="9">
    <source>
        <dbReference type="ARBA" id="ARBA00023237"/>
    </source>
</evidence>
<evidence type="ECO:0000313" key="15">
    <source>
        <dbReference type="EMBL" id="MVN21073.1"/>
    </source>
</evidence>
<keyword evidence="5 12" id="KW-0732">Signal</keyword>
<comment type="subcellular location">
    <subcellularLocation>
        <location evidence="1 10">Cell outer membrane</location>
        <topology evidence="1 10">Multi-pass membrane protein</topology>
    </subcellularLocation>
</comment>
<dbReference type="GO" id="GO:0009279">
    <property type="term" value="C:cell outer membrane"/>
    <property type="evidence" value="ECO:0007669"/>
    <property type="project" value="UniProtKB-SubCell"/>
</dbReference>
<sequence>MNKIFTHSICAFIFIIFLVAKLSAQQTTISGTVSDKTSKEKLAGVTVTVRGGQATSTDAYGHFSFKTTRQKPFTLVISYVGYQTLEQQITGSSTDLSFELQQQGILGQEVVVAASRTPERILESPVSIERVSATAIQQAAAPSFYEALANLKGVEMSTQSLTFQSINTRGFNTNGNERFNQFVDGMDNQAPGLNFSIANIVGLTELDIDNAELLPGASSALYGSGGINGTLLMTSKSPFTYQGLSVQLKTGLNHVNDPQQKASVYNDYSMRYAKAFNNRFAFKVDFSYLKANDWQARNYTDYDRLNNVTKAGTRTTDPNYDGVNVYGDEINTTFGATAGFLNGQTVSRTGYNENALVDYGTKSIKTLGALHYKFNDNLEAIAQADYGIGTSVYTGSDRYSLKNFTLGQYKLEVKGTDFFLRGYTTQERSGDAYNATALGTLINEEWKPSTTWFTQYATAYNVARLGGQTDAAAQQIARSTADAGRPQPGSTAFQALKDDVTSKTIGPGGGAKFNDKSNLYNAEGMYNFSKLLNNVVDILVGANYRIYKLHSDGTLFDDLTRSININEVGAYAQINKKLFDDKLKLTGSIRYDKNQNFDGKFTPRISGVYTIAPNNNIRVSYQTGYRNPTTQNQYIDLLVRTNTRIIGGLPELLDKYNLNTNKGYTLQSFQQFSATGNPAVLQPYTFGKFNPESVQAYEVGYKGLITNKLLIDAYYYYNQYKNFISNIILIQNPTPGNPVGLANYQVFSTYANNPAKVKTDGFAVGLDYQLYKLNLTGNVSYNKLSSASNGYINQYNTPEYRYNLGINSSNIYKNIGFNVQYRWQEQFLWESPFATGTVPAFGTVDAQVSYKINPAKCTVKVGGSNILNKYYVTSYGNPQIGAVYYVSLLFDQLLK</sequence>
<comment type="caution">
    <text evidence="15">The sequence shown here is derived from an EMBL/GenBank/DDBJ whole genome shotgun (WGS) entry which is preliminary data.</text>
</comment>
<evidence type="ECO:0000256" key="3">
    <source>
        <dbReference type="ARBA" id="ARBA00022452"/>
    </source>
</evidence>
<dbReference type="Pfam" id="PF00593">
    <property type="entry name" value="TonB_dep_Rec_b-barrel"/>
    <property type="match status" value="1"/>
</dbReference>
<keyword evidence="2 10" id="KW-0813">Transport</keyword>
<evidence type="ECO:0000256" key="11">
    <source>
        <dbReference type="RuleBase" id="RU003357"/>
    </source>
</evidence>
<dbReference type="AlphaFoldDB" id="A0A7K1SUW7"/>
<feature type="signal peptide" evidence="12">
    <location>
        <begin position="1"/>
        <end position="24"/>
    </location>
</feature>
<keyword evidence="3 10" id="KW-1134">Transmembrane beta strand</keyword>
<dbReference type="Proteomes" id="UP000462014">
    <property type="component" value="Unassembled WGS sequence"/>
</dbReference>
<dbReference type="PANTHER" id="PTHR30069">
    <property type="entry name" value="TONB-DEPENDENT OUTER MEMBRANE RECEPTOR"/>
    <property type="match status" value="1"/>
</dbReference>
<dbReference type="InterPro" id="IPR008969">
    <property type="entry name" value="CarboxyPept-like_regulatory"/>
</dbReference>
<dbReference type="SUPFAM" id="SSF49464">
    <property type="entry name" value="Carboxypeptidase regulatory domain-like"/>
    <property type="match status" value="1"/>
</dbReference>
<dbReference type="EMBL" id="WPIK01000004">
    <property type="protein sequence ID" value="MVN21073.1"/>
    <property type="molecule type" value="Genomic_DNA"/>
</dbReference>
<evidence type="ECO:0000256" key="10">
    <source>
        <dbReference type="PROSITE-ProRule" id="PRU01360"/>
    </source>
</evidence>
<dbReference type="Gene3D" id="2.60.40.1120">
    <property type="entry name" value="Carboxypeptidase-like, regulatory domain"/>
    <property type="match status" value="1"/>
</dbReference>
<dbReference type="Pfam" id="PF13715">
    <property type="entry name" value="CarbopepD_reg_2"/>
    <property type="match status" value="1"/>
</dbReference>
<dbReference type="GO" id="GO:0044718">
    <property type="term" value="P:siderophore transmembrane transport"/>
    <property type="evidence" value="ECO:0007669"/>
    <property type="project" value="TreeGrafter"/>
</dbReference>
<keyword evidence="9 10" id="KW-0998">Cell outer membrane</keyword>
<dbReference type="Pfam" id="PF07715">
    <property type="entry name" value="Plug"/>
    <property type="match status" value="1"/>
</dbReference>
<dbReference type="Gene3D" id="2.40.170.20">
    <property type="entry name" value="TonB-dependent receptor, beta-barrel domain"/>
    <property type="match status" value="1"/>
</dbReference>
<keyword evidence="4 10" id="KW-0812">Transmembrane</keyword>
<evidence type="ECO:0000256" key="12">
    <source>
        <dbReference type="SAM" id="SignalP"/>
    </source>
</evidence>
<dbReference type="InterPro" id="IPR036942">
    <property type="entry name" value="Beta-barrel_TonB_sf"/>
</dbReference>
<gene>
    <name evidence="15" type="ORF">GO621_05940</name>
</gene>
<evidence type="ECO:0000259" key="14">
    <source>
        <dbReference type="Pfam" id="PF07715"/>
    </source>
</evidence>
<accession>A0A7K1SUW7</accession>
<dbReference type="PROSITE" id="PS52016">
    <property type="entry name" value="TONB_DEPENDENT_REC_3"/>
    <property type="match status" value="1"/>
</dbReference>
<dbReference type="SUPFAM" id="SSF56935">
    <property type="entry name" value="Porins"/>
    <property type="match status" value="1"/>
</dbReference>
<evidence type="ECO:0000256" key="7">
    <source>
        <dbReference type="ARBA" id="ARBA00023136"/>
    </source>
</evidence>
<proteinExistence type="inferred from homology"/>
<keyword evidence="6 11" id="KW-0798">TonB box</keyword>
<evidence type="ECO:0000313" key="16">
    <source>
        <dbReference type="Proteomes" id="UP000462014"/>
    </source>
</evidence>
<dbReference type="InterPro" id="IPR039426">
    <property type="entry name" value="TonB-dep_rcpt-like"/>
</dbReference>
<evidence type="ECO:0000259" key="13">
    <source>
        <dbReference type="Pfam" id="PF00593"/>
    </source>
</evidence>
<evidence type="ECO:0000256" key="2">
    <source>
        <dbReference type="ARBA" id="ARBA00022448"/>
    </source>
</evidence>
<evidence type="ECO:0000256" key="8">
    <source>
        <dbReference type="ARBA" id="ARBA00023170"/>
    </source>
</evidence>
<dbReference type="RefSeq" id="WP_157565104.1">
    <property type="nucleotide sequence ID" value="NZ_WPIK01000004.1"/>
</dbReference>
<evidence type="ECO:0000256" key="4">
    <source>
        <dbReference type="ARBA" id="ARBA00022692"/>
    </source>
</evidence>
<dbReference type="GO" id="GO:0015344">
    <property type="term" value="F:siderophore uptake transmembrane transporter activity"/>
    <property type="evidence" value="ECO:0007669"/>
    <property type="project" value="TreeGrafter"/>
</dbReference>
<reference evidence="15 16" key="1">
    <citation type="submission" date="2019-12" db="EMBL/GenBank/DDBJ databases">
        <title>Mucilaginibacter sp. HMF7410 genome sequencing and assembly.</title>
        <authorList>
            <person name="Kang H."/>
            <person name="Cha I."/>
            <person name="Kim H."/>
            <person name="Joh K."/>
        </authorList>
    </citation>
    <scope>NUCLEOTIDE SEQUENCE [LARGE SCALE GENOMIC DNA]</scope>
    <source>
        <strain evidence="15 16">HMF7410</strain>
    </source>
</reference>
<protein>
    <submittedName>
        <fullName evidence="15">TonB-dependent receptor plug domain-containing protein</fullName>
    </submittedName>
</protein>
<organism evidence="15 16">
    <name type="scientific">Mucilaginibacter arboris</name>
    <dbReference type="NCBI Taxonomy" id="2682090"/>
    <lineage>
        <taxon>Bacteria</taxon>
        <taxon>Pseudomonadati</taxon>
        <taxon>Bacteroidota</taxon>
        <taxon>Sphingobacteriia</taxon>
        <taxon>Sphingobacteriales</taxon>
        <taxon>Sphingobacteriaceae</taxon>
        <taxon>Mucilaginibacter</taxon>
    </lineage>
</organism>
<dbReference type="InterPro" id="IPR012910">
    <property type="entry name" value="Plug_dom"/>
</dbReference>
<dbReference type="PANTHER" id="PTHR30069:SF29">
    <property type="entry name" value="HEMOGLOBIN AND HEMOGLOBIN-HAPTOGLOBIN-BINDING PROTEIN 1-RELATED"/>
    <property type="match status" value="1"/>
</dbReference>
<dbReference type="InterPro" id="IPR037066">
    <property type="entry name" value="Plug_dom_sf"/>
</dbReference>